<evidence type="ECO:0000256" key="1">
    <source>
        <dbReference type="SAM" id="MobiDB-lite"/>
    </source>
</evidence>
<feature type="region of interest" description="Disordered" evidence="1">
    <location>
        <begin position="204"/>
        <end position="234"/>
    </location>
</feature>
<keyword evidence="2" id="KW-0732">Signal</keyword>
<dbReference type="HOGENOM" id="CLU_1185459_0_0_1"/>
<name>V5E4G1_KALBG</name>
<dbReference type="GeneID" id="27421965"/>
<protein>
    <submittedName>
        <fullName evidence="3">Uncharacterized protein</fullName>
    </submittedName>
</protein>
<sequence length="234" mass="25549">MVARKRRIVSKMLLSGLLILLLSLRSTRADTASEDTQGSAVASPLVYSPVVLSQLCQDSSNYCIYVDQVRPGAVQASPINATDNQGGFLIDRSQYLASPFRVCYGGCCIALNFAIKPGCVSMRYYNRGEDESSGHLLARFADTYQFTVGPRDFMKKWLQACSKDGEPLPYVVIAARDKPRRRLATHPPALMLAAETVSKMQINAGQAKQDEQMPEGADGSEPVIDPKADMLAPL</sequence>
<dbReference type="Proteomes" id="UP000019377">
    <property type="component" value="Unassembled WGS sequence"/>
</dbReference>
<reference evidence="4" key="1">
    <citation type="journal article" date="2013" name="Genome Announc.">
        <title>Draft genome sequence of Pseudozyma brasiliensis sp. nov. strain GHG001, a high producer of endo-1,4-xylanase isolated from an insect pest of sugarcane.</title>
        <authorList>
            <person name="Oliveira J.V.D.C."/>
            <person name="dos Santos R.A.C."/>
            <person name="Borges T.A."/>
            <person name="Riano-Pachon D.M."/>
            <person name="Goldman G.H."/>
        </authorList>
    </citation>
    <scope>NUCLEOTIDE SEQUENCE [LARGE SCALE GENOMIC DNA]</scope>
    <source>
        <strain evidence="4">GHG001</strain>
    </source>
</reference>
<evidence type="ECO:0000313" key="4">
    <source>
        <dbReference type="Proteomes" id="UP000019377"/>
    </source>
</evidence>
<evidence type="ECO:0000313" key="3">
    <source>
        <dbReference type="EMBL" id="EST05051.1"/>
    </source>
</evidence>
<proteinExistence type="predicted"/>
<dbReference type="OrthoDB" id="2547616at2759"/>
<keyword evidence="4" id="KW-1185">Reference proteome</keyword>
<dbReference type="STRING" id="1365824.V5E4G1"/>
<feature type="chain" id="PRO_5004732167" evidence="2">
    <location>
        <begin position="30"/>
        <end position="234"/>
    </location>
</feature>
<evidence type="ECO:0000256" key="2">
    <source>
        <dbReference type="SAM" id="SignalP"/>
    </source>
</evidence>
<dbReference type="AlphaFoldDB" id="V5E4G1"/>
<gene>
    <name evidence="3" type="ORF">PSEUBRA_SCAF7g04584</name>
</gene>
<dbReference type="EMBL" id="KI545893">
    <property type="protein sequence ID" value="EST05051.1"/>
    <property type="molecule type" value="Genomic_DNA"/>
</dbReference>
<accession>V5E4G1</accession>
<feature type="signal peptide" evidence="2">
    <location>
        <begin position="1"/>
        <end position="29"/>
    </location>
</feature>
<organism evidence="3 4">
    <name type="scientific">Kalmanozyma brasiliensis (strain GHG001)</name>
    <name type="common">Yeast</name>
    <name type="synonym">Pseudozyma brasiliensis</name>
    <dbReference type="NCBI Taxonomy" id="1365824"/>
    <lineage>
        <taxon>Eukaryota</taxon>
        <taxon>Fungi</taxon>
        <taxon>Dikarya</taxon>
        <taxon>Basidiomycota</taxon>
        <taxon>Ustilaginomycotina</taxon>
        <taxon>Ustilaginomycetes</taxon>
        <taxon>Ustilaginales</taxon>
        <taxon>Ustilaginaceae</taxon>
        <taxon>Kalmanozyma</taxon>
    </lineage>
</organism>
<dbReference type="eggNOG" id="ENOG502RDQN">
    <property type="taxonomic scope" value="Eukaryota"/>
</dbReference>